<gene>
    <name evidence="1" type="ORF">MRB53_005525</name>
</gene>
<dbReference type="Proteomes" id="UP001234297">
    <property type="component" value="Chromosome 2"/>
</dbReference>
<organism evidence="1 2">
    <name type="scientific">Persea americana</name>
    <name type="common">Avocado</name>
    <dbReference type="NCBI Taxonomy" id="3435"/>
    <lineage>
        <taxon>Eukaryota</taxon>
        <taxon>Viridiplantae</taxon>
        <taxon>Streptophyta</taxon>
        <taxon>Embryophyta</taxon>
        <taxon>Tracheophyta</taxon>
        <taxon>Spermatophyta</taxon>
        <taxon>Magnoliopsida</taxon>
        <taxon>Magnoliidae</taxon>
        <taxon>Laurales</taxon>
        <taxon>Lauraceae</taxon>
        <taxon>Persea</taxon>
    </lineage>
</organism>
<evidence type="ECO:0000313" key="2">
    <source>
        <dbReference type="Proteomes" id="UP001234297"/>
    </source>
</evidence>
<sequence length="212" mass="24464">MRRCVDPATGHVHVSRNVVFDEASSWWSTDHNALLDSRELELETQENMNSDVVSEPVLEEPAEKPCLEKNPNQAYTSSNPWRFGVHQIRNAEEARPSQLDELENEDNANKLRRSSRTRKPHPRTVDTRVSIVSTYVDDLIVTGDDLTEISRIRINLGVRFQMKELGELRHFLGLEIVKSEGVNGNQRFLCRLQKPSTEQLLWQLKKVCGWFN</sequence>
<name>A0ACC2MDL7_PERAE</name>
<keyword evidence="2" id="KW-1185">Reference proteome</keyword>
<evidence type="ECO:0000313" key="1">
    <source>
        <dbReference type="EMBL" id="KAJ8643777.1"/>
    </source>
</evidence>
<reference evidence="1 2" key="1">
    <citation type="journal article" date="2022" name="Hortic Res">
        <title>A haplotype resolved chromosomal level avocado genome allows analysis of novel avocado genes.</title>
        <authorList>
            <person name="Nath O."/>
            <person name="Fletcher S.J."/>
            <person name="Hayward A."/>
            <person name="Shaw L.M."/>
            <person name="Masouleh A.K."/>
            <person name="Furtado A."/>
            <person name="Henry R.J."/>
            <person name="Mitter N."/>
        </authorList>
    </citation>
    <scope>NUCLEOTIDE SEQUENCE [LARGE SCALE GENOMIC DNA]</scope>
    <source>
        <strain evidence="2">cv. Hass</strain>
    </source>
</reference>
<proteinExistence type="predicted"/>
<dbReference type="EMBL" id="CM056810">
    <property type="protein sequence ID" value="KAJ8643777.1"/>
    <property type="molecule type" value="Genomic_DNA"/>
</dbReference>
<protein>
    <submittedName>
        <fullName evidence="1">Uncharacterized protein</fullName>
    </submittedName>
</protein>
<comment type="caution">
    <text evidence="1">The sequence shown here is derived from an EMBL/GenBank/DDBJ whole genome shotgun (WGS) entry which is preliminary data.</text>
</comment>
<accession>A0ACC2MDL7</accession>